<keyword evidence="3" id="KW-0547">Nucleotide-binding</keyword>
<dbReference type="PANTHER" id="PTHR24220:SF689">
    <property type="entry name" value="LIPOPROTEIN-RELEASING SYSTEM ATP-BINDING PROTEIN LOLD"/>
    <property type="match status" value="1"/>
</dbReference>
<dbReference type="InterPro" id="IPR027417">
    <property type="entry name" value="P-loop_NTPase"/>
</dbReference>
<dbReference type="EMBL" id="NOZP01000033">
    <property type="protein sequence ID" value="OYD16837.1"/>
    <property type="molecule type" value="Genomic_DNA"/>
</dbReference>
<dbReference type="GO" id="GO:0005886">
    <property type="term" value="C:plasma membrane"/>
    <property type="evidence" value="ECO:0007669"/>
    <property type="project" value="TreeGrafter"/>
</dbReference>
<evidence type="ECO:0000313" key="7">
    <source>
        <dbReference type="Proteomes" id="UP000215559"/>
    </source>
</evidence>
<keyword evidence="6" id="KW-0449">Lipoprotein</keyword>
<dbReference type="GO" id="GO:0005524">
    <property type="term" value="F:ATP binding"/>
    <property type="evidence" value="ECO:0007669"/>
    <property type="project" value="UniProtKB-KW"/>
</dbReference>
<evidence type="ECO:0000256" key="2">
    <source>
        <dbReference type="ARBA" id="ARBA00022448"/>
    </source>
</evidence>
<name>A0A235BYG6_UNCW3</name>
<reference evidence="6 7" key="1">
    <citation type="submission" date="2017-07" db="EMBL/GenBank/DDBJ databases">
        <title>Recovery of genomes from metagenomes via a dereplication, aggregation, and scoring strategy.</title>
        <authorList>
            <person name="Sieber C.M."/>
            <person name="Probst A.J."/>
            <person name="Sharrar A."/>
            <person name="Thomas B.C."/>
            <person name="Hess M."/>
            <person name="Tringe S.G."/>
            <person name="Banfield J.F."/>
        </authorList>
    </citation>
    <scope>NUCLEOTIDE SEQUENCE [LARGE SCALE GENOMIC DNA]</scope>
    <source>
        <strain evidence="6">JGI_Cruoil_03_51_56</strain>
    </source>
</reference>
<gene>
    <name evidence="6" type="ORF">CH330_01685</name>
</gene>
<sequence>MNKPVLDAQSVWRVFETSTERLEVLKGVDLSVQPGEFVAIVGPSGTGKSTLLHILGGLDRPTKGRVLLDSLDIFGYPKSRLPELRNQKVGFVFQFHHLLAEFTVLENVAMPMLIAGVSKHEAFIRARQVLEEMQFTNRLDHRPAELSGGEKSKAAVARALVNEPAVILIDEPTGNLDTASSKTLLDLLVSLNQKRSMTIVVVTHNQAVAERAGRRLVLFDGRLHDEKM</sequence>
<evidence type="ECO:0000313" key="6">
    <source>
        <dbReference type="EMBL" id="OYD16837.1"/>
    </source>
</evidence>
<dbReference type="InterPro" id="IPR017911">
    <property type="entry name" value="MacB-like_ATP-bd"/>
</dbReference>
<comment type="caution">
    <text evidence="6">The sequence shown here is derived from an EMBL/GenBank/DDBJ whole genome shotgun (WGS) entry which is preliminary data.</text>
</comment>
<dbReference type="FunFam" id="3.40.50.300:FF:000032">
    <property type="entry name" value="Export ABC transporter ATP-binding protein"/>
    <property type="match status" value="1"/>
</dbReference>
<dbReference type="GO" id="GO:0016887">
    <property type="term" value="F:ATP hydrolysis activity"/>
    <property type="evidence" value="ECO:0007669"/>
    <property type="project" value="InterPro"/>
</dbReference>
<proteinExistence type="inferred from homology"/>
<dbReference type="SMART" id="SM00382">
    <property type="entry name" value="AAA"/>
    <property type="match status" value="1"/>
</dbReference>
<protein>
    <submittedName>
        <fullName evidence="6">Lipoprotein-releasing system ATP-binding protein LolD</fullName>
    </submittedName>
</protein>
<keyword evidence="4 6" id="KW-0067">ATP-binding</keyword>
<evidence type="ECO:0000256" key="3">
    <source>
        <dbReference type="ARBA" id="ARBA00022741"/>
    </source>
</evidence>
<accession>A0A235BYG6</accession>
<dbReference type="InterPro" id="IPR003439">
    <property type="entry name" value="ABC_transporter-like_ATP-bd"/>
</dbReference>
<dbReference type="GO" id="GO:0022857">
    <property type="term" value="F:transmembrane transporter activity"/>
    <property type="evidence" value="ECO:0007669"/>
    <property type="project" value="TreeGrafter"/>
</dbReference>
<dbReference type="GO" id="GO:0098796">
    <property type="term" value="C:membrane protein complex"/>
    <property type="evidence" value="ECO:0007669"/>
    <property type="project" value="UniProtKB-ARBA"/>
</dbReference>
<dbReference type="CDD" id="cd03255">
    <property type="entry name" value="ABC_MJ0796_LolCDE_FtsE"/>
    <property type="match status" value="1"/>
</dbReference>
<feature type="domain" description="ABC transporter" evidence="5">
    <location>
        <begin position="6"/>
        <end position="228"/>
    </location>
</feature>
<dbReference type="InterPro" id="IPR017871">
    <property type="entry name" value="ABC_transporter-like_CS"/>
</dbReference>
<dbReference type="Gene3D" id="3.40.50.300">
    <property type="entry name" value="P-loop containing nucleotide triphosphate hydrolases"/>
    <property type="match status" value="1"/>
</dbReference>
<dbReference type="PROSITE" id="PS50893">
    <property type="entry name" value="ABC_TRANSPORTER_2"/>
    <property type="match status" value="1"/>
</dbReference>
<dbReference type="SUPFAM" id="SSF52540">
    <property type="entry name" value="P-loop containing nucleoside triphosphate hydrolases"/>
    <property type="match status" value="1"/>
</dbReference>
<organism evidence="6 7">
    <name type="scientific">candidate division WOR-3 bacterium JGI_Cruoil_03_51_56</name>
    <dbReference type="NCBI Taxonomy" id="1973747"/>
    <lineage>
        <taxon>Bacteria</taxon>
        <taxon>Bacteria division WOR-3</taxon>
    </lineage>
</organism>
<keyword evidence="2" id="KW-0813">Transport</keyword>
<dbReference type="Proteomes" id="UP000215559">
    <property type="component" value="Unassembled WGS sequence"/>
</dbReference>
<dbReference type="InterPro" id="IPR003593">
    <property type="entry name" value="AAA+_ATPase"/>
</dbReference>
<dbReference type="AlphaFoldDB" id="A0A235BYG6"/>
<dbReference type="Pfam" id="PF00005">
    <property type="entry name" value="ABC_tran"/>
    <property type="match status" value="1"/>
</dbReference>
<evidence type="ECO:0000256" key="1">
    <source>
        <dbReference type="ARBA" id="ARBA00005417"/>
    </source>
</evidence>
<evidence type="ECO:0000259" key="5">
    <source>
        <dbReference type="PROSITE" id="PS50893"/>
    </source>
</evidence>
<dbReference type="PANTHER" id="PTHR24220">
    <property type="entry name" value="IMPORT ATP-BINDING PROTEIN"/>
    <property type="match status" value="1"/>
</dbReference>
<dbReference type="InterPro" id="IPR015854">
    <property type="entry name" value="ABC_transpr_LolD-like"/>
</dbReference>
<evidence type="ECO:0000256" key="4">
    <source>
        <dbReference type="ARBA" id="ARBA00022840"/>
    </source>
</evidence>
<dbReference type="PROSITE" id="PS00211">
    <property type="entry name" value="ABC_TRANSPORTER_1"/>
    <property type="match status" value="1"/>
</dbReference>
<comment type="similarity">
    <text evidence="1">Belongs to the ABC transporter superfamily.</text>
</comment>